<name>A0A132PLD1_9MYCO</name>
<dbReference type="InterPro" id="IPR036683">
    <property type="entry name" value="CO_DH_flav_C_dom_sf"/>
</dbReference>
<dbReference type="RefSeq" id="WP_067850669.1">
    <property type="nucleotide sequence ID" value="NZ_LGTW01000010.1"/>
</dbReference>
<evidence type="ECO:0000259" key="4">
    <source>
        <dbReference type="PROSITE" id="PS51387"/>
    </source>
</evidence>
<dbReference type="EMBL" id="LGTW01000010">
    <property type="protein sequence ID" value="KWX22987.1"/>
    <property type="molecule type" value="Genomic_DNA"/>
</dbReference>
<dbReference type="SUPFAM" id="SSF56176">
    <property type="entry name" value="FAD-binding/transporter-associated domain-like"/>
    <property type="match status" value="1"/>
</dbReference>
<sequence>MKVADVTLHRPRTVDEAVRTLSACGDNAKILAGGQSLLPIMNMRFAEPSDLIDITAITDLRQYHDHGDHIAYGATVTHMMVENGLVPDAGGGLLNRAAAGIGYRAIRNRGTIGGSLAHSDSSAEWPTILSSLGARVTATSVRGSREIPLSELLLGFFTTSLEWDEIITAVQVPRVSPDRMWALHKTNRKTGEFAESLAVGTFALGFDDTVAEPRLWLGAARDVPIRLSGTEEAVVGRRPDTLTVTDLLGPVAADIAASPESADPAERHRLQLHAVTVQRALLNARRVGTDD</sequence>
<dbReference type="Gene3D" id="3.30.390.50">
    <property type="entry name" value="CO dehydrogenase flavoprotein, C-terminal domain"/>
    <property type="match status" value="1"/>
</dbReference>
<dbReference type="SUPFAM" id="SSF55447">
    <property type="entry name" value="CO dehydrogenase flavoprotein C-terminal domain-like"/>
    <property type="match status" value="1"/>
</dbReference>
<protein>
    <recommendedName>
        <fullName evidence="4">FAD-binding PCMH-type domain-containing protein</fullName>
    </recommendedName>
</protein>
<evidence type="ECO:0000313" key="5">
    <source>
        <dbReference type="EMBL" id="KWX22987.1"/>
    </source>
</evidence>
<evidence type="ECO:0000256" key="3">
    <source>
        <dbReference type="ARBA" id="ARBA00023002"/>
    </source>
</evidence>
<dbReference type="InterPro" id="IPR051312">
    <property type="entry name" value="Diverse_Substr_Oxidored"/>
</dbReference>
<dbReference type="PROSITE" id="PS51387">
    <property type="entry name" value="FAD_PCMH"/>
    <property type="match status" value="1"/>
</dbReference>
<dbReference type="InterPro" id="IPR016169">
    <property type="entry name" value="FAD-bd_PCMH_sub2"/>
</dbReference>
<keyword evidence="6" id="KW-1185">Reference proteome</keyword>
<dbReference type="InterPro" id="IPR016167">
    <property type="entry name" value="FAD-bd_PCMH_sub1"/>
</dbReference>
<keyword evidence="2" id="KW-0274">FAD</keyword>
<dbReference type="InterPro" id="IPR002346">
    <property type="entry name" value="Mopterin_DH_FAD-bd"/>
</dbReference>
<dbReference type="Gene3D" id="3.30.465.10">
    <property type="match status" value="1"/>
</dbReference>
<dbReference type="PATRIC" id="fig|59750.3.peg.662"/>
<dbReference type="InterPro" id="IPR005107">
    <property type="entry name" value="CO_DH_flav_C"/>
</dbReference>
<dbReference type="Gene3D" id="3.30.43.10">
    <property type="entry name" value="Uridine Diphospho-n-acetylenolpyruvylglucosamine Reductase, domain 2"/>
    <property type="match status" value="1"/>
</dbReference>
<reference evidence="5 6" key="1">
    <citation type="submission" date="2015-07" db="EMBL/GenBank/DDBJ databases">
        <title>A draft genome sequence of Mycobacterium wolinskyi.</title>
        <authorList>
            <person name="de Man T.J."/>
            <person name="Perry K.A."/>
            <person name="Coulliette A.D."/>
            <person name="Jensen B."/>
            <person name="Toney N.C."/>
            <person name="Limbago B.M."/>
            <person name="Noble-Wang J."/>
        </authorList>
    </citation>
    <scope>NUCLEOTIDE SEQUENCE [LARGE SCALE GENOMIC DNA]</scope>
    <source>
        <strain evidence="5 6">CDC_01</strain>
    </source>
</reference>
<dbReference type="InterPro" id="IPR036318">
    <property type="entry name" value="FAD-bd_PCMH-like_sf"/>
</dbReference>
<dbReference type="Pfam" id="PF00941">
    <property type="entry name" value="FAD_binding_5"/>
    <property type="match status" value="1"/>
</dbReference>
<feature type="domain" description="FAD-binding PCMH-type" evidence="4">
    <location>
        <begin position="1"/>
        <end position="177"/>
    </location>
</feature>
<keyword evidence="1" id="KW-0285">Flavoprotein</keyword>
<dbReference type="Proteomes" id="UP000070612">
    <property type="component" value="Unassembled WGS sequence"/>
</dbReference>
<dbReference type="GO" id="GO:0071949">
    <property type="term" value="F:FAD binding"/>
    <property type="evidence" value="ECO:0007669"/>
    <property type="project" value="InterPro"/>
</dbReference>
<organism evidence="5 6">
    <name type="scientific">Mycolicibacterium wolinskyi</name>
    <dbReference type="NCBI Taxonomy" id="59750"/>
    <lineage>
        <taxon>Bacteria</taxon>
        <taxon>Bacillati</taxon>
        <taxon>Actinomycetota</taxon>
        <taxon>Actinomycetes</taxon>
        <taxon>Mycobacteriales</taxon>
        <taxon>Mycobacteriaceae</taxon>
        <taxon>Mycolicibacterium</taxon>
    </lineage>
</organism>
<dbReference type="Pfam" id="PF03450">
    <property type="entry name" value="CO_deh_flav_C"/>
    <property type="match status" value="1"/>
</dbReference>
<dbReference type="InterPro" id="IPR016166">
    <property type="entry name" value="FAD-bd_PCMH"/>
</dbReference>
<evidence type="ECO:0000313" key="6">
    <source>
        <dbReference type="Proteomes" id="UP000070612"/>
    </source>
</evidence>
<evidence type="ECO:0000256" key="2">
    <source>
        <dbReference type="ARBA" id="ARBA00022827"/>
    </source>
</evidence>
<proteinExistence type="predicted"/>
<dbReference type="PANTHER" id="PTHR42659">
    <property type="entry name" value="XANTHINE DEHYDROGENASE SUBUNIT C-RELATED"/>
    <property type="match status" value="1"/>
</dbReference>
<gene>
    <name evidence="5" type="ORF">AFM11_16565</name>
</gene>
<dbReference type="PANTHER" id="PTHR42659:SF2">
    <property type="entry name" value="XANTHINE DEHYDROGENASE SUBUNIT C-RELATED"/>
    <property type="match status" value="1"/>
</dbReference>
<accession>A0A132PLD1</accession>
<dbReference type="GO" id="GO:0016491">
    <property type="term" value="F:oxidoreductase activity"/>
    <property type="evidence" value="ECO:0007669"/>
    <property type="project" value="UniProtKB-KW"/>
</dbReference>
<comment type="caution">
    <text evidence="5">The sequence shown here is derived from an EMBL/GenBank/DDBJ whole genome shotgun (WGS) entry which is preliminary data.</text>
</comment>
<keyword evidence="3" id="KW-0560">Oxidoreductase</keyword>
<dbReference type="SMART" id="SM01092">
    <property type="entry name" value="CO_deh_flav_C"/>
    <property type="match status" value="1"/>
</dbReference>
<evidence type="ECO:0000256" key="1">
    <source>
        <dbReference type="ARBA" id="ARBA00022630"/>
    </source>
</evidence>
<dbReference type="AlphaFoldDB" id="A0A132PLD1"/>